<feature type="domain" description="Peptidase S1" evidence="7">
    <location>
        <begin position="392"/>
        <end position="646"/>
    </location>
</feature>
<dbReference type="PANTHER" id="PTHR24276:SF98">
    <property type="entry name" value="FI18310P1-RELATED"/>
    <property type="match status" value="1"/>
</dbReference>
<feature type="domain" description="Peptidase S1" evidence="7">
    <location>
        <begin position="716"/>
        <end position="971"/>
    </location>
</feature>
<dbReference type="STRING" id="543379.A0A232F295"/>
<dbReference type="InterPro" id="IPR001254">
    <property type="entry name" value="Trypsin_dom"/>
</dbReference>
<dbReference type="EMBL" id="NNAY01001244">
    <property type="protein sequence ID" value="OXU24623.1"/>
    <property type="molecule type" value="Genomic_DNA"/>
</dbReference>
<evidence type="ECO:0000313" key="8">
    <source>
        <dbReference type="EMBL" id="OXU24623.1"/>
    </source>
</evidence>
<name>A0A232F295_9HYME</name>
<comment type="similarity">
    <text evidence="1">Belongs to the peptidase S1 family.</text>
</comment>
<reference evidence="8 9" key="1">
    <citation type="journal article" date="2017" name="Curr. Biol.">
        <title>The Evolution of Venom by Co-option of Single-Copy Genes.</title>
        <authorList>
            <person name="Martinson E.O."/>
            <person name="Mrinalini"/>
            <person name="Kelkar Y.D."/>
            <person name="Chang C.H."/>
            <person name="Werren J.H."/>
        </authorList>
    </citation>
    <scope>NUCLEOTIDE SEQUENCE [LARGE SCALE GENOMIC DNA]</scope>
    <source>
        <strain evidence="8 9">Alberta</strain>
        <tissue evidence="8">Whole body</tissue>
    </source>
</reference>
<dbReference type="InterPro" id="IPR043504">
    <property type="entry name" value="Peptidase_S1_PA_chymotrypsin"/>
</dbReference>
<dbReference type="PROSITE" id="PS50240">
    <property type="entry name" value="TRYPSIN_DOM"/>
    <property type="match status" value="3"/>
</dbReference>
<keyword evidence="9" id="KW-1185">Reference proteome</keyword>
<dbReference type="InterPro" id="IPR001314">
    <property type="entry name" value="Peptidase_S1A"/>
</dbReference>
<keyword evidence="2 6" id="KW-0645">Protease</keyword>
<dbReference type="GO" id="GO:0006508">
    <property type="term" value="P:proteolysis"/>
    <property type="evidence" value="ECO:0007669"/>
    <property type="project" value="UniProtKB-KW"/>
</dbReference>
<dbReference type="InterPro" id="IPR018114">
    <property type="entry name" value="TRYPSIN_HIS"/>
</dbReference>
<gene>
    <name evidence="8" type="ORF">TSAR_000944</name>
</gene>
<dbReference type="AlphaFoldDB" id="A0A232F295"/>
<protein>
    <recommendedName>
        <fullName evidence="7">Peptidase S1 domain-containing protein</fullName>
    </recommendedName>
</protein>
<dbReference type="PANTHER" id="PTHR24276">
    <property type="entry name" value="POLYSERASE-RELATED"/>
    <property type="match status" value="1"/>
</dbReference>
<dbReference type="InterPro" id="IPR050430">
    <property type="entry name" value="Peptidase_S1"/>
</dbReference>
<keyword evidence="3 6" id="KW-0378">Hydrolase</keyword>
<evidence type="ECO:0000256" key="1">
    <source>
        <dbReference type="ARBA" id="ARBA00007664"/>
    </source>
</evidence>
<comment type="caution">
    <text evidence="8">The sequence shown here is derived from an EMBL/GenBank/DDBJ whole genome shotgun (WGS) entry which is preliminary data.</text>
</comment>
<dbReference type="PROSITE" id="PS00135">
    <property type="entry name" value="TRYPSIN_SER"/>
    <property type="match status" value="3"/>
</dbReference>
<keyword evidence="4 6" id="KW-0720">Serine protease</keyword>
<organism evidence="8 9">
    <name type="scientific">Trichomalopsis sarcophagae</name>
    <dbReference type="NCBI Taxonomy" id="543379"/>
    <lineage>
        <taxon>Eukaryota</taxon>
        <taxon>Metazoa</taxon>
        <taxon>Ecdysozoa</taxon>
        <taxon>Arthropoda</taxon>
        <taxon>Hexapoda</taxon>
        <taxon>Insecta</taxon>
        <taxon>Pterygota</taxon>
        <taxon>Neoptera</taxon>
        <taxon>Endopterygota</taxon>
        <taxon>Hymenoptera</taxon>
        <taxon>Apocrita</taxon>
        <taxon>Proctotrupomorpha</taxon>
        <taxon>Chalcidoidea</taxon>
        <taxon>Pteromalidae</taxon>
        <taxon>Pteromalinae</taxon>
        <taxon>Trichomalopsis</taxon>
    </lineage>
</organism>
<dbReference type="FunFam" id="2.40.10.10:FF:000068">
    <property type="entry name" value="transmembrane protease serine 2"/>
    <property type="match status" value="2"/>
</dbReference>
<dbReference type="Pfam" id="PF00089">
    <property type="entry name" value="Trypsin"/>
    <property type="match status" value="4"/>
</dbReference>
<dbReference type="CDD" id="cd00190">
    <property type="entry name" value="Tryp_SPc"/>
    <property type="match status" value="3"/>
</dbReference>
<evidence type="ECO:0000256" key="4">
    <source>
        <dbReference type="ARBA" id="ARBA00022825"/>
    </source>
</evidence>
<dbReference type="InterPro" id="IPR009003">
    <property type="entry name" value="Peptidase_S1_PA"/>
</dbReference>
<evidence type="ECO:0000313" key="9">
    <source>
        <dbReference type="Proteomes" id="UP000215335"/>
    </source>
</evidence>
<dbReference type="InterPro" id="IPR033116">
    <property type="entry name" value="TRYPSIN_SER"/>
</dbReference>
<evidence type="ECO:0000256" key="5">
    <source>
        <dbReference type="ARBA" id="ARBA00023157"/>
    </source>
</evidence>
<proteinExistence type="inferred from homology"/>
<dbReference type="GO" id="GO:0004252">
    <property type="term" value="F:serine-type endopeptidase activity"/>
    <property type="evidence" value="ECO:0007669"/>
    <property type="project" value="InterPro"/>
</dbReference>
<evidence type="ECO:0000256" key="2">
    <source>
        <dbReference type="ARBA" id="ARBA00022670"/>
    </source>
</evidence>
<dbReference type="PROSITE" id="PS00134">
    <property type="entry name" value="TRYPSIN_HIS"/>
    <property type="match status" value="3"/>
</dbReference>
<dbReference type="SUPFAM" id="SSF50494">
    <property type="entry name" value="Trypsin-like serine proteases"/>
    <property type="match status" value="4"/>
</dbReference>
<dbReference type="SMART" id="SM00020">
    <property type="entry name" value="Tryp_SPc"/>
    <property type="match status" value="3"/>
</dbReference>
<keyword evidence="5" id="KW-1015">Disulfide bond</keyword>
<evidence type="ECO:0000256" key="6">
    <source>
        <dbReference type="RuleBase" id="RU363034"/>
    </source>
</evidence>
<accession>A0A232F295</accession>
<dbReference type="PRINTS" id="PR00722">
    <property type="entry name" value="CHYMOTRYPSIN"/>
</dbReference>
<dbReference type="Proteomes" id="UP000215335">
    <property type="component" value="Unassembled WGS sequence"/>
</dbReference>
<evidence type="ECO:0000256" key="3">
    <source>
        <dbReference type="ARBA" id="ARBA00022801"/>
    </source>
</evidence>
<feature type="domain" description="Peptidase S1" evidence="7">
    <location>
        <begin position="122"/>
        <end position="375"/>
    </location>
</feature>
<dbReference type="Gene3D" id="2.40.10.10">
    <property type="entry name" value="Trypsin-like serine proteases"/>
    <property type="match status" value="4"/>
</dbReference>
<evidence type="ECO:0000259" key="7">
    <source>
        <dbReference type="PROSITE" id="PS50240"/>
    </source>
</evidence>
<sequence length="990" mass="106155">MLFAEANVLGNKLCRKQVSVVKDLLARGISALRGGDSGGPLVHSGDTLMGVLSTSPICCKENIKPAMYTRVSSYLDFIKKAVNNAKDPQILSKQIHESSLSVVPFRLLGDLLLQAALDAEGIVGGEDAELGDFPYQISLEVVGKSICGGSIIDDTHVVTAAHCVISEEGKFFGYPMKVVGGIADLKSKGSSRVAVDVVKVYATREYDPTNVFARAHGDIAVLKLAKPLGIDSNPNLDTIELPNPSKTYAGEKAVISGFGWNYVNLQFNPSIGGVEETGGGGYGKMRFADVDILSQSKCQRLARAISKNHICGMVVQKSAKPEGVCSGDSGGPLVAGEKTLIGVVSTSPLGCRENKEPAVYTRVSEYIDFVKKALKGQTDSSILQAALEGEGIIGGDDALPGDYPYQISLEVSGNSICGGSLIGSNHAITAAHCVTDTTGRLVRRATKVVAGISELRTYPAGRVSVDVEKIYIPKLYDPKTFNQHMAGDIAVLRLKQSVDFEDNPYVGKLKLPTAGKSYAGERVVITGFGWTKINTNKNPWTGGIVETGGSRTGKLKWAESDVITKAECQKGYRSPVLDSHICSKLVQRTSTPEGICSGDSGGPLVYNGDTLIGVVSTSPLGCREDKDAAVYTRVSSYLDFIKKSVNDIYDSNAKTLTLFCLHCRNNENDKYISQRFILTSRTDFTIMNLQTSLVLAFATIALLAGSAVGALDGEGIQGGEVVELGNFTYQVTIQVNGRSICGGGIISSTHIVTAAHCVTDEKGEFTKKPMKIVAGIHDLNTWAPTWFASDVQKVYVPKTFGRTDFKNSIPGDIAVLKLFMPLNMESNENLSILKLPTEKRSYAGEKAIISGYGWNWVDLVENPETGKQEEKGGGNDGKMRFAEADILGTEECQKGYKSKITENHLCASLVQRDSDQPEGICYGDSGGPLVYNGDTLIGVVSTSPLGCRETEAAAVYTRVSSFLDFVYKAVKDVNDESIRTTTLMIVGYLN</sequence>